<organism evidence="2 3">
    <name type="scientific">Paraburkholderia terricola</name>
    <dbReference type="NCBI Taxonomy" id="169427"/>
    <lineage>
        <taxon>Bacteria</taxon>
        <taxon>Pseudomonadati</taxon>
        <taxon>Pseudomonadota</taxon>
        <taxon>Betaproteobacteria</taxon>
        <taxon>Burkholderiales</taxon>
        <taxon>Burkholderiaceae</taxon>
        <taxon>Paraburkholderia</taxon>
    </lineage>
</organism>
<sequence>MVSKHKNRWLRRWLVVIIFWAVPVAIVAVNEIREEMAYNAVDLDRALTTWNLTDAQRAAGVAARCHGKPDEAQAAGCPAEVLAANAPRQQDARNEYSVRRTTLMAYLWHAFVGYWVVPAIALFLLGVLIGMIRRALRRPPAVKSPANHG</sequence>
<reference evidence="2 3" key="1">
    <citation type="submission" date="2016-11" db="EMBL/GenBank/DDBJ databases">
        <authorList>
            <person name="Jaros S."/>
            <person name="Januszkiewicz K."/>
            <person name="Wedrychowicz H."/>
        </authorList>
    </citation>
    <scope>NUCLEOTIDE SEQUENCE [LARGE SCALE GENOMIC DNA]</scope>
    <source>
        <strain evidence="2 3">LMG 20594</strain>
    </source>
</reference>
<dbReference type="AlphaFoldDB" id="A0A1M6IIY8"/>
<keyword evidence="1" id="KW-0812">Transmembrane</keyword>
<proteinExistence type="predicted"/>
<feature type="transmembrane region" description="Helical" evidence="1">
    <location>
        <begin position="106"/>
        <end position="129"/>
    </location>
</feature>
<evidence type="ECO:0000313" key="3">
    <source>
        <dbReference type="Proteomes" id="UP000184395"/>
    </source>
</evidence>
<evidence type="ECO:0000256" key="1">
    <source>
        <dbReference type="SAM" id="Phobius"/>
    </source>
</evidence>
<gene>
    <name evidence="2" type="ORF">SAMN05192548_100134</name>
</gene>
<dbReference type="Proteomes" id="UP000184395">
    <property type="component" value="Unassembled WGS sequence"/>
</dbReference>
<evidence type="ECO:0008006" key="4">
    <source>
        <dbReference type="Google" id="ProtNLM"/>
    </source>
</evidence>
<evidence type="ECO:0000313" key="2">
    <source>
        <dbReference type="EMBL" id="SHJ34396.1"/>
    </source>
</evidence>
<accession>A0A1M6IIY8</accession>
<keyword evidence="1" id="KW-1133">Transmembrane helix</keyword>
<feature type="transmembrane region" description="Helical" evidence="1">
    <location>
        <begin position="12"/>
        <end position="29"/>
    </location>
</feature>
<name>A0A1M6IIY8_9BURK</name>
<keyword evidence="1" id="KW-0472">Membrane</keyword>
<dbReference type="RefSeq" id="WP_073426649.1">
    <property type="nucleotide sequence ID" value="NZ_CADFGY010000003.1"/>
</dbReference>
<protein>
    <recommendedName>
        <fullName evidence="4">Transmembrane protein</fullName>
    </recommendedName>
</protein>
<dbReference type="OrthoDB" id="9002313at2"/>
<dbReference type="EMBL" id="FRAB01000001">
    <property type="protein sequence ID" value="SHJ34396.1"/>
    <property type="molecule type" value="Genomic_DNA"/>
</dbReference>